<comment type="caution">
    <text evidence="2">The sequence shown here is derived from an EMBL/GenBank/DDBJ whole genome shotgun (WGS) entry which is preliminary data.</text>
</comment>
<sequence length="156" mass="17581">MAYRNRPLWIVEIFRDVFLHIFDFRGRSPRTYGGLYGIFMLPLLAALLNELTPLGDIDYRTMGNGDVAKLLLSIPLVSWIVRRLHDFDCSGWRALPILPFLFVPKGTFPDLVETVIVFFIIIALWAIVLIPPTPGANRFGPNPRLADQAQTATAQG</sequence>
<feature type="transmembrane region" description="Helical" evidence="1">
    <location>
        <begin position="111"/>
        <end position="130"/>
    </location>
</feature>
<proteinExistence type="predicted"/>
<name>A0ABU9IDX9_9SPHN</name>
<gene>
    <name evidence="2" type="ORF">AAEO60_08070</name>
</gene>
<keyword evidence="1" id="KW-1133">Transmembrane helix</keyword>
<accession>A0ABU9IDX9</accession>
<organism evidence="2 3">
    <name type="scientific">Aurantiacibacter gilvus</name>
    <dbReference type="NCBI Taxonomy" id="3139141"/>
    <lineage>
        <taxon>Bacteria</taxon>
        <taxon>Pseudomonadati</taxon>
        <taxon>Pseudomonadota</taxon>
        <taxon>Alphaproteobacteria</taxon>
        <taxon>Sphingomonadales</taxon>
        <taxon>Erythrobacteraceae</taxon>
        <taxon>Aurantiacibacter</taxon>
    </lineage>
</organism>
<keyword evidence="1" id="KW-0472">Membrane</keyword>
<reference evidence="2 3" key="1">
    <citation type="submission" date="2024-04" db="EMBL/GenBank/DDBJ databases">
        <title>Aurantiacibacter sp. DGU6 16S ribosomal RNA gene Genome sequencing and assembly.</title>
        <authorList>
            <person name="Park S."/>
        </authorList>
    </citation>
    <scope>NUCLEOTIDE SEQUENCE [LARGE SCALE GENOMIC DNA]</scope>
    <source>
        <strain evidence="2 3">DGU6</strain>
    </source>
</reference>
<dbReference type="RefSeq" id="WP_341673139.1">
    <property type="nucleotide sequence ID" value="NZ_JBBYHV010000001.1"/>
</dbReference>
<keyword evidence="3" id="KW-1185">Reference proteome</keyword>
<dbReference type="InterPro" id="IPR008523">
    <property type="entry name" value="DUF805"/>
</dbReference>
<keyword evidence="1" id="KW-0812">Transmembrane</keyword>
<protein>
    <submittedName>
        <fullName evidence="2">DUF805 domain-containing protein</fullName>
    </submittedName>
</protein>
<evidence type="ECO:0000313" key="3">
    <source>
        <dbReference type="Proteomes" id="UP001497045"/>
    </source>
</evidence>
<dbReference type="Proteomes" id="UP001497045">
    <property type="component" value="Unassembled WGS sequence"/>
</dbReference>
<evidence type="ECO:0000256" key="1">
    <source>
        <dbReference type="SAM" id="Phobius"/>
    </source>
</evidence>
<dbReference type="EMBL" id="JBBYHV010000001">
    <property type="protein sequence ID" value="MEL1250623.1"/>
    <property type="molecule type" value="Genomic_DNA"/>
</dbReference>
<evidence type="ECO:0000313" key="2">
    <source>
        <dbReference type="EMBL" id="MEL1250623.1"/>
    </source>
</evidence>
<dbReference type="Pfam" id="PF05656">
    <property type="entry name" value="DUF805"/>
    <property type="match status" value="1"/>
</dbReference>
<feature type="transmembrane region" description="Helical" evidence="1">
    <location>
        <begin position="31"/>
        <end position="48"/>
    </location>
</feature>